<evidence type="ECO:0000313" key="4">
    <source>
        <dbReference type="Proteomes" id="UP000184236"/>
    </source>
</evidence>
<dbReference type="STRING" id="1302685.SAMN05444408_11531"/>
<gene>
    <name evidence="3" type="ORF">SAMN05444408_11531</name>
</gene>
<dbReference type="SMART" id="SM00530">
    <property type="entry name" value="HTH_XRE"/>
    <property type="match status" value="1"/>
</dbReference>
<dbReference type="InterPro" id="IPR010982">
    <property type="entry name" value="Lambda_DNA-bd_dom_sf"/>
</dbReference>
<dbReference type="OrthoDB" id="3831186at2"/>
<dbReference type="Gene3D" id="1.10.260.40">
    <property type="entry name" value="lambda repressor-like DNA-binding domains"/>
    <property type="match status" value="1"/>
</dbReference>
<dbReference type="CDD" id="cd00093">
    <property type="entry name" value="HTH_XRE"/>
    <property type="match status" value="1"/>
</dbReference>
<dbReference type="PANTHER" id="PTHR46558">
    <property type="entry name" value="TRACRIPTIONAL REGULATORY PROTEIN-RELATED-RELATED"/>
    <property type="match status" value="1"/>
</dbReference>
<dbReference type="SUPFAM" id="SSF51306">
    <property type="entry name" value="LexA/Signal peptidase"/>
    <property type="match status" value="1"/>
</dbReference>
<name>A0A1M5AU90_9FLAO</name>
<organism evidence="3 4">
    <name type="scientific">Chryseobacterium takakiae</name>
    <dbReference type="NCBI Taxonomy" id="1302685"/>
    <lineage>
        <taxon>Bacteria</taxon>
        <taxon>Pseudomonadati</taxon>
        <taxon>Bacteroidota</taxon>
        <taxon>Flavobacteriia</taxon>
        <taxon>Flavobacteriales</taxon>
        <taxon>Weeksellaceae</taxon>
        <taxon>Chryseobacterium group</taxon>
        <taxon>Chryseobacterium</taxon>
    </lineage>
</organism>
<dbReference type="EMBL" id="FQVO01000015">
    <property type="protein sequence ID" value="SHF33821.1"/>
    <property type="molecule type" value="Genomic_DNA"/>
</dbReference>
<dbReference type="CDD" id="cd06529">
    <property type="entry name" value="S24_LexA-like"/>
    <property type="match status" value="1"/>
</dbReference>
<reference evidence="4" key="1">
    <citation type="submission" date="2016-11" db="EMBL/GenBank/DDBJ databases">
        <authorList>
            <person name="Varghese N."/>
            <person name="Submissions S."/>
        </authorList>
    </citation>
    <scope>NUCLEOTIDE SEQUENCE [LARGE SCALE GENOMIC DNA]</scope>
    <source>
        <strain evidence="4">DSM 26898</strain>
    </source>
</reference>
<accession>A0A1M5AU90</accession>
<dbReference type="GO" id="GO:0003677">
    <property type="term" value="F:DNA binding"/>
    <property type="evidence" value="ECO:0007669"/>
    <property type="project" value="UniProtKB-KW"/>
</dbReference>
<dbReference type="AlphaFoldDB" id="A0A1M5AU90"/>
<keyword evidence="1" id="KW-0238">DNA-binding</keyword>
<dbReference type="InterPro" id="IPR039418">
    <property type="entry name" value="LexA-like"/>
</dbReference>
<evidence type="ECO:0000259" key="2">
    <source>
        <dbReference type="PROSITE" id="PS50943"/>
    </source>
</evidence>
<dbReference type="PROSITE" id="PS50943">
    <property type="entry name" value="HTH_CROC1"/>
    <property type="match status" value="1"/>
</dbReference>
<evidence type="ECO:0000256" key="1">
    <source>
        <dbReference type="ARBA" id="ARBA00023125"/>
    </source>
</evidence>
<dbReference type="Pfam" id="PF01381">
    <property type="entry name" value="HTH_3"/>
    <property type="match status" value="1"/>
</dbReference>
<dbReference type="PANTHER" id="PTHR46558:SF11">
    <property type="entry name" value="HTH-TYPE TRANSCRIPTIONAL REGULATOR XRE"/>
    <property type="match status" value="1"/>
</dbReference>
<dbReference type="RefSeq" id="WP_072885855.1">
    <property type="nucleotide sequence ID" value="NZ_FQVO01000015.1"/>
</dbReference>
<protein>
    <submittedName>
        <fullName evidence="3">Helix-turn-helix</fullName>
    </submittedName>
</protein>
<dbReference type="Proteomes" id="UP000184236">
    <property type="component" value="Unassembled WGS sequence"/>
</dbReference>
<sequence length="259" mass="29841">MSIFSDNIVFLRGQKNLSQHKLAEELILTRSRYVSYEYGAAEPPIEVLIRISKYFNISIDLLVTVDIRKFPLEEMVNLPGNKILLPVVVDPEGNNYIEIVPQKASMGYLKGYSDPEFIESLQKMQLPFLKNGKYRAFLADGDSMPPFADQSIIIGEYVETLENLKINKEYIFVTREGITYKTFLKRTKKSIMVSADNSLYEPYNIALEDIAEIWRYVRGILPQDYKPHTLPDETNLKHLVEEAKRSISNLESSILKLNH</sequence>
<dbReference type="Gene3D" id="2.10.109.10">
    <property type="entry name" value="Umud Fragment, subunit A"/>
    <property type="match status" value="1"/>
</dbReference>
<feature type="domain" description="HTH cro/C1-type" evidence="2">
    <location>
        <begin position="8"/>
        <end position="62"/>
    </location>
</feature>
<dbReference type="InterPro" id="IPR036286">
    <property type="entry name" value="LexA/Signal_pep-like_sf"/>
</dbReference>
<evidence type="ECO:0000313" key="3">
    <source>
        <dbReference type="EMBL" id="SHF33821.1"/>
    </source>
</evidence>
<dbReference type="SUPFAM" id="SSF47413">
    <property type="entry name" value="lambda repressor-like DNA-binding domains"/>
    <property type="match status" value="1"/>
</dbReference>
<keyword evidence="4" id="KW-1185">Reference proteome</keyword>
<dbReference type="InterPro" id="IPR001387">
    <property type="entry name" value="Cro/C1-type_HTH"/>
</dbReference>
<proteinExistence type="predicted"/>